<dbReference type="InterPro" id="IPR028992">
    <property type="entry name" value="Hedgehog/Intein_dom"/>
</dbReference>
<evidence type="ECO:0000313" key="3">
    <source>
        <dbReference type="Proteomes" id="UP000765338"/>
    </source>
</evidence>
<evidence type="ECO:0000313" key="2">
    <source>
        <dbReference type="EMBL" id="MBA5728056.1"/>
    </source>
</evidence>
<dbReference type="Gene3D" id="2.170.16.10">
    <property type="entry name" value="Hedgehog/Intein (Hint) domain"/>
    <property type="match status" value="1"/>
</dbReference>
<keyword evidence="3" id="KW-1185">Reference proteome</keyword>
<accession>A0ABR5ZUP3</accession>
<dbReference type="SUPFAM" id="SSF51294">
    <property type="entry name" value="Hedgehog/intein (Hint) domain"/>
    <property type="match status" value="1"/>
</dbReference>
<dbReference type="RefSeq" id="WP_182041618.1">
    <property type="nucleotide sequence ID" value="NZ_PDLY01000005.1"/>
</dbReference>
<dbReference type="Proteomes" id="UP000765338">
    <property type="component" value="Unassembled WGS sequence"/>
</dbReference>
<reference evidence="2 3" key="1">
    <citation type="submission" date="2017-10" db="EMBL/GenBank/DDBJ databases">
        <authorList>
            <person name="Jakob F."/>
        </authorList>
    </citation>
    <scope>NUCLEOTIDE SEQUENCE [LARGE SCALE GENOMIC DNA]</scope>
    <source>
        <strain evidence="2 3">TMW 2.1889</strain>
    </source>
</reference>
<feature type="domain" description="Hedgehog/Intein (Hint)" evidence="1">
    <location>
        <begin position="185"/>
        <end position="318"/>
    </location>
</feature>
<proteinExistence type="predicted"/>
<evidence type="ECO:0000259" key="1">
    <source>
        <dbReference type="Pfam" id="PF13403"/>
    </source>
</evidence>
<organism evidence="2 3">
    <name type="scientific">Bombella mellum</name>
    <dbReference type="NCBI Taxonomy" id="2039288"/>
    <lineage>
        <taxon>Bacteria</taxon>
        <taxon>Pseudomonadati</taxon>
        <taxon>Pseudomonadota</taxon>
        <taxon>Alphaproteobacteria</taxon>
        <taxon>Acetobacterales</taxon>
        <taxon>Acetobacteraceae</taxon>
        <taxon>Bombella</taxon>
    </lineage>
</organism>
<dbReference type="Pfam" id="PF13403">
    <property type="entry name" value="Hint_2"/>
    <property type="match status" value="1"/>
</dbReference>
<sequence>MIISSGQTVGYIPQSQPGFNGFTLYMPDNLPPFSRDSSYTFQGGTLIIAPASWQGLISPAAMVAPHTITLNPGTGGTLLVDYGALNGTTLQTSLALNVYLTSSPPSSFKIQLAFSTQGGSKAEAQQRYDATSNQTTIQLNEDYSSYSSAHTNIFIPGNPYQLSLDGQWSSIPLASQAASSSPELVCYLAGTLIDTPDGPVPVERLRPGDAIHVFHDRQKRVEYLRWVGRKSVTATSPDDWPIRIRPHTFGENCPFQDLYVTEEHCLFLKGAFVPARMLVNDHTITREERTAYDIYHIETYEHRIISANGALSETYLDTGNRSSFITPDDTASLQPQTASPSQTKDWAHDAAAPLKVERGFVEPLHAALTRRAMKLGFSARTVSHPTTDNPALTLLDSQGTELALFRQDGRHYIFQLRQGSPFLLIRSRTTRPDRSIGPFVDDRRQLGVLVGDITLTCPDGTDLPLTSHLTAPAETGWDVVEATPCRWTNGEARLPLPDIAPGTGCLLKLEILSAGPYVLSEAAQP</sequence>
<dbReference type="EMBL" id="PDLY01000005">
    <property type="protein sequence ID" value="MBA5728056.1"/>
    <property type="molecule type" value="Genomic_DNA"/>
</dbReference>
<dbReference type="InterPro" id="IPR036844">
    <property type="entry name" value="Hint_dom_sf"/>
</dbReference>
<comment type="caution">
    <text evidence="2">The sequence shown here is derived from an EMBL/GenBank/DDBJ whole genome shotgun (WGS) entry which is preliminary data.</text>
</comment>
<gene>
    <name evidence="2" type="ORF">CPA56_08735</name>
</gene>
<name>A0ABR5ZUP3_9PROT</name>
<protein>
    <recommendedName>
        <fullName evidence="1">Hedgehog/Intein (Hint) domain-containing protein</fullName>
    </recommendedName>
</protein>